<protein>
    <submittedName>
        <fullName evidence="2">Cyclic di-GMP phosphodiesterase</fullName>
        <ecNumber evidence="2">3.1.4.-</ecNumber>
    </submittedName>
</protein>
<dbReference type="EMBL" id="VSSQ01038927">
    <property type="protein sequence ID" value="MPM91929.1"/>
    <property type="molecule type" value="Genomic_DNA"/>
</dbReference>
<organism evidence="2">
    <name type="scientific">bioreactor metagenome</name>
    <dbReference type="NCBI Taxonomy" id="1076179"/>
    <lineage>
        <taxon>unclassified sequences</taxon>
        <taxon>metagenomes</taxon>
        <taxon>ecological metagenomes</taxon>
    </lineage>
</organism>
<name>A0A645DRP5_9ZZZZ</name>
<dbReference type="GO" id="GO:0016787">
    <property type="term" value="F:hydrolase activity"/>
    <property type="evidence" value="ECO:0007669"/>
    <property type="project" value="UniProtKB-KW"/>
</dbReference>
<dbReference type="InterPro" id="IPR037522">
    <property type="entry name" value="HD_GYP_dom"/>
</dbReference>
<dbReference type="Gene3D" id="1.10.3210.10">
    <property type="entry name" value="Hypothetical protein af1432"/>
    <property type="match status" value="1"/>
</dbReference>
<evidence type="ECO:0000259" key="1">
    <source>
        <dbReference type="PROSITE" id="PS51832"/>
    </source>
</evidence>
<reference evidence="2" key="1">
    <citation type="submission" date="2019-08" db="EMBL/GenBank/DDBJ databases">
        <authorList>
            <person name="Kucharzyk K."/>
            <person name="Murdoch R.W."/>
            <person name="Higgins S."/>
            <person name="Loffler F."/>
        </authorList>
    </citation>
    <scope>NUCLEOTIDE SEQUENCE</scope>
</reference>
<keyword evidence="2" id="KW-0378">Hydrolase</keyword>
<dbReference type="Pfam" id="PF13487">
    <property type="entry name" value="HD_5"/>
    <property type="match status" value="1"/>
</dbReference>
<dbReference type="InterPro" id="IPR003607">
    <property type="entry name" value="HD/PDEase_dom"/>
</dbReference>
<sequence length="125" mass="14053">MAILQKPGPLTLTEWKEIKRHTEIGYRIAQATPELAMVADSILSHHERWDGQGYPRGIKEAEIPLLCRILSITDAFDAMTNDRVYRRAIPREAAIQELKVNAGGQFDPHITDIFIQTLSVESEGA</sequence>
<dbReference type="SUPFAM" id="SSF109604">
    <property type="entry name" value="HD-domain/PDEase-like"/>
    <property type="match status" value="1"/>
</dbReference>
<dbReference type="CDD" id="cd00077">
    <property type="entry name" value="HDc"/>
    <property type="match status" value="1"/>
</dbReference>
<dbReference type="PANTHER" id="PTHR45228">
    <property type="entry name" value="CYCLIC DI-GMP PHOSPHODIESTERASE TM_0186-RELATED"/>
    <property type="match status" value="1"/>
</dbReference>
<dbReference type="InterPro" id="IPR052020">
    <property type="entry name" value="Cyclic_di-GMP/3'3'-cGAMP_PDE"/>
</dbReference>
<dbReference type="EC" id="3.1.4.-" evidence="2"/>
<dbReference type="PROSITE" id="PS51832">
    <property type="entry name" value="HD_GYP"/>
    <property type="match status" value="1"/>
</dbReference>
<comment type="caution">
    <text evidence="2">The sequence shown here is derived from an EMBL/GenBank/DDBJ whole genome shotgun (WGS) entry which is preliminary data.</text>
</comment>
<accession>A0A645DRP5</accession>
<proteinExistence type="predicted"/>
<dbReference type="AlphaFoldDB" id="A0A645DRP5"/>
<feature type="domain" description="HD-GYP" evidence="1">
    <location>
        <begin position="1"/>
        <end position="125"/>
    </location>
</feature>
<evidence type="ECO:0000313" key="2">
    <source>
        <dbReference type="EMBL" id="MPM91929.1"/>
    </source>
</evidence>
<dbReference type="PANTHER" id="PTHR45228:SF1">
    <property type="entry name" value="CYCLIC DI-GMP PHOSPHODIESTERASE TM_0186"/>
    <property type="match status" value="1"/>
</dbReference>
<gene>
    <name evidence="2" type="ORF">SDC9_139063</name>
</gene>